<comment type="caution">
    <text evidence="1">The sequence shown here is derived from an EMBL/GenBank/DDBJ whole genome shotgun (WGS) entry which is preliminary data.</text>
</comment>
<accession>A0A5J4R043</accession>
<reference evidence="1" key="1">
    <citation type="submission" date="2019-03" db="EMBL/GenBank/DDBJ databases">
        <title>Single cell metagenomics reveals metabolic interactions within the superorganism composed of flagellate Streblomastix strix and complex community of Bacteroidetes bacteria on its surface.</title>
        <authorList>
            <person name="Treitli S.C."/>
            <person name="Kolisko M."/>
            <person name="Husnik F."/>
            <person name="Keeling P."/>
            <person name="Hampl V."/>
        </authorList>
    </citation>
    <scope>NUCLEOTIDE SEQUENCE</scope>
    <source>
        <strain evidence="1">STM</strain>
    </source>
</reference>
<organism evidence="1">
    <name type="scientific">termite gut metagenome</name>
    <dbReference type="NCBI Taxonomy" id="433724"/>
    <lineage>
        <taxon>unclassified sequences</taxon>
        <taxon>metagenomes</taxon>
        <taxon>organismal metagenomes</taxon>
    </lineage>
</organism>
<dbReference type="EMBL" id="SNRY01002141">
    <property type="protein sequence ID" value="KAA6326580.1"/>
    <property type="molecule type" value="Genomic_DNA"/>
</dbReference>
<dbReference type="PANTHER" id="PTHR35810:SF1">
    <property type="entry name" value="CYTOPLASMIC PROTEIN"/>
    <property type="match status" value="1"/>
</dbReference>
<proteinExistence type="predicted"/>
<evidence type="ECO:0000313" key="1">
    <source>
        <dbReference type="EMBL" id="KAA6326580.1"/>
    </source>
</evidence>
<name>A0A5J4R043_9ZZZZ</name>
<dbReference type="AlphaFoldDB" id="A0A5J4R043"/>
<dbReference type="PANTHER" id="PTHR35810">
    <property type="entry name" value="CYTOPLASMIC PROTEIN-RELATED"/>
    <property type="match status" value="1"/>
</dbReference>
<protein>
    <submittedName>
        <fullName evidence="1">Uncharacterized protein</fullName>
    </submittedName>
</protein>
<gene>
    <name evidence="1" type="ORF">EZS27_024330</name>
</gene>
<sequence>MERGRIAIENNNVSVNLANGTVWLSQYQIADLFGVFTSAVNNNIRAILKAGILNEDKICYLFTDSNRKIVPLYNLEMITALAFRLTSHQTEVFRKWLLSRNSTTAILWKLPRIDAMLN</sequence>